<dbReference type="AlphaFoldDB" id="A0AAN7C6G2"/>
<name>A0AAN7C6G2_9PEZI</name>
<comment type="caution">
    <text evidence="3">The sequence shown here is derived from an EMBL/GenBank/DDBJ whole genome shotgun (WGS) entry which is preliminary data.</text>
</comment>
<gene>
    <name evidence="3" type="ORF">C8A03DRAFT_17239</name>
</gene>
<accession>A0AAN7C6G2</accession>
<proteinExistence type="predicted"/>
<feature type="chain" id="PRO_5042893163" evidence="2">
    <location>
        <begin position="25"/>
        <end position="94"/>
    </location>
</feature>
<keyword evidence="2" id="KW-0732">Signal</keyword>
<evidence type="ECO:0000256" key="1">
    <source>
        <dbReference type="SAM" id="Phobius"/>
    </source>
</evidence>
<evidence type="ECO:0000313" key="4">
    <source>
        <dbReference type="Proteomes" id="UP001303760"/>
    </source>
</evidence>
<keyword evidence="1" id="KW-1133">Transmembrane helix</keyword>
<evidence type="ECO:0000256" key="2">
    <source>
        <dbReference type="SAM" id="SignalP"/>
    </source>
</evidence>
<keyword evidence="4" id="KW-1185">Reference proteome</keyword>
<sequence>MPLSGRILVHILLGLALLPSGARGLPSLLVRDSTGADYSPPRRTAANDVAAALISVLVVTAIVLWLIRRLVSRARTQVEDMFLGTTDNLSDNSK</sequence>
<feature type="transmembrane region" description="Helical" evidence="1">
    <location>
        <begin position="48"/>
        <end position="67"/>
    </location>
</feature>
<dbReference type="EMBL" id="MU860215">
    <property type="protein sequence ID" value="KAK4236095.1"/>
    <property type="molecule type" value="Genomic_DNA"/>
</dbReference>
<protein>
    <submittedName>
        <fullName evidence="3">Uncharacterized protein</fullName>
    </submittedName>
</protein>
<reference evidence="3" key="2">
    <citation type="submission" date="2023-05" db="EMBL/GenBank/DDBJ databases">
        <authorList>
            <consortium name="Lawrence Berkeley National Laboratory"/>
            <person name="Steindorff A."/>
            <person name="Hensen N."/>
            <person name="Bonometti L."/>
            <person name="Westerberg I."/>
            <person name="Brannstrom I.O."/>
            <person name="Guillou S."/>
            <person name="Cros-Aarteil S."/>
            <person name="Calhoun S."/>
            <person name="Haridas S."/>
            <person name="Kuo A."/>
            <person name="Mondo S."/>
            <person name="Pangilinan J."/>
            <person name="Riley R."/>
            <person name="Labutti K."/>
            <person name="Andreopoulos B."/>
            <person name="Lipzen A."/>
            <person name="Chen C."/>
            <person name="Yanf M."/>
            <person name="Daum C."/>
            <person name="Ng V."/>
            <person name="Clum A."/>
            <person name="Ohm R."/>
            <person name="Martin F."/>
            <person name="Silar P."/>
            <person name="Natvig D."/>
            <person name="Lalanne C."/>
            <person name="Gautier V."/>
            <person name="Ament-Velasquez S.L."/>
            <person name="Kruys A."/>
            <person name="Hutchinson M.I."/>
            <person name="Powell A.J."/>
            <person name="Barry K."/>
            <person name="Miller A.N."/>
            <person name="Grigoriev I.V."/>
            <person name="Debuchy R."/>
            <person name="Gladieux P."/>
            <person name="Thoren M.H."/>
            <person name="Johannesson H."/>
        </authorList>
    </citation>
    <scope>NUCLEOTIDE SEQUENCE</scope>
    <source>
        <strain evidence="3">CBS 532.94</strain>
    </source>
</reference>
<keyword evidence="1" id="KW-0812">Transmembrane</keyword>
<feature type="signal peptide" evidence="2">
    <location>
        <begin position="1"/>
        <end position="24"/>
    </location>
</feature>
<evidence type="ECO:0000313" key="3">
    <source>
        <dbReference type="EMBL" id="KAK4236095.1"/>
    </source>
</evidence>
<dbReference type="Proteomes" id="UP001303760">
    <property type="component" value="Unassembled WGS sequence"/>
</dbReference>
<organism evidence="3 4">
    <name type="scientific">Achaetomium macrosporum</name>
    <dbReference type="NCBI Taxonomy" id="79813"/>
    <lineage>
        <taxon>Eukaryota</taxon>
        <taxon>Fungi</taxon>
        <taxon>Dikarya</taxon>
        <taxon>Ascomycota</taxon>
        <taxon>Pezizomycotina</taxon>
        <taxon>Sordariomycetes</taxon>
        <taxon>Sordariomycetidae</taxon>
        <taxon>Sordariales</taxon>
        <taxon>Chaetomiaceae</taxon>
        <taxon>Achaetomium</taxon>
    </lineage>
</organism>
<reference evidence="3" key="1">
    <citation type="journal article" date="2023" name="Mol. Phylogenet. Evol.">
        <title>Genome-scale phylogeny and comparative genomics of the fungal order Sordariales.</title>
        <authorList>
            <person name="Hensen N."/>
            <person name="Bonometti L."/>
            <person name="Westerberg I."/>
            <person name="Brannstrom I.O."/>
            <person name="Guillou S."/>
            <person name="Cros-Aarteil S."/>
            <person name="Calhoun S."/>
            <person name="Haridas S."/>
            <person name="Kuo A."/>
            <person name="Mondo S."/>
            <person name="Pangilinan J."/>
            <person name="Riley R."/>
            <person name="LaButti K."/>
            <person name="Andreopoulos B."/>
            <person name="Lipzen A."/>
            <person name="Chen C."/>
            <person name="Yan M."/>
            <person name="Daum C."/>
            <person name="Ng V."/>
            <person name="Clum A."/>
            <person name="Steindorff A."/>
            <person name="Ohm R.A."/>
            <person name="Martin F."/>
            <person name="Silar P."/>
            <person name="Natvig D.O."/>
            <person name="Lalanne C."/>
            <person name="Gautier V."/>
            <person name="Ament-Velasquez S.L."/>
            <person name="Kruys A."/>
            <person name="Hutchinson M.I."/>
            <person name="Powell A.J."/>
            <person name="Barry K."/>
            <person name="Miller A.N."/>
            <person name="Grigoriev I.V."/>
            <person name="Debuchy R."/>
            <person name="Gladieux P."/>
            <person name="Hiltunen Thoren M."/>
            <person name="Johannesson H."/>
        </authorList>
    </citation>
    <scope>NUCLEOTIDE SEQUENCE</scope>
    <source>
        <strain evidence="3">CBS 532.94</strain>
    </source>
</reference>
<keyword evidence="1" id="KW-0472">Membrane</keyword>